<comment type="subcellular location">
    <subcellularLocation>
        <location evidence="1">Endoplasmic reticulum membrane</location>
        <topology evidence="1">Multi-pass membrane protein</topology>
    </subcellularLocation>
</comment>
<comment type="function">
    <text evidence="8">Component of the signal peptidase complex (SPC) which catalyzes the cleavage of N-terminal signal sequences from nascent proteins as they are translocated into the lumen of the endoplasmic reticulum. Enhances the enzymatic activity of SPC and facilitates the interactions between different components of the translocation site.</text>
</comment>
<evidence type="ECO:0000256" key="7">
    <source>
        <dbReference type="ARBA" id="ARBA00023136"/>
    </source>
</evidence>
<proteinExistence type="inferred from homology"/>
<feature type="compositionally biased region" description="Low complexity" evidence="9">
    <location>
        <begin position="9"/>
        <end position="20"/>
    </location>
</feature>
<evidence type="ECO:0000256" key="9">
    <source>
        <dbReference type="SAM" id="MobiDB-lite"/>
    </source>
</evidence>
<dbReference type="AlphaFoldDB" id="A0AAD5TG15"/>
<accession>A0AAD5TG15</accession>
<keyword evidence="7 10" id="KW-0472">Membrane</keyword>
<dbReference type="InterPro" id="IPR009582">
    <property type="entry name" value="Spc2/SPCS2"/>
</dbReference>
<keyword evidence="6 10" id="KW-1133">Transmembrane helix</keyword>
<dbReference type="Pfam" id="PF06703">
    <property type="entry name" value="SPC25"/>
    <property type="match status" value="1"/>
</dbReference>
<evidence type="ECO:0000256" key="8">
    <source>
        <dbReference type="ARBA" id="ARBA00045608"/>
    </source>
</evidence>
<dbReference type="PANTHER" id="PTHR13085">
    <property type="entry name" value="MICROSOMAL SIGNAL PEPTIDASE 25 KDA SUBUNIT"/>
    <property type="match status" value="1"/>
</dbReference>
<dbReference type="GO" id="GO:0045047">
    <property type="term" value="P:protein targeting to ER"/>
    <property type="evidence" value="ECO:0007669"/>
    <property type="project" value="TreeGrafter"/>
</dbReference>
<evidence type="ECO:0000256" key="2">
    <source>
        <dbReference type="ARBA" id="ARBA00007324"/>
    </source>
</evidence>
<name>A0AAD5TG15_9FUNG</name>
<feature type="transmembrane region" description="Helical" evidence="10">
    <location>
        <begin position="100"/>
        <end position="121"/>
    </location>
</feature>
<keyword evidence="12" id="KW-1185">Reference proteome</keyword>
<keyword evidence="5" id="KW-0256">Endoplasmic reticulum</keyword>
<keyword evidence="4 10" id="KW-0812">Transmembrane</keyword>
<sequence>MAPRKKDAASTAAATQPSTTTISAAPPTAAAIALKDALNVGPAVSVVPSAFCADLASNPIIVNNSSDSELKHALDDALKKVLVQDFSFIENHTHTDTRLLLGYASVLFAAVASAYSYVVPFPECKPVLAACVAAYFVLNGAMVGYTTFVEGNVIFRGVRKDVLGLDPDEYITVRTTHEQFSSDVKIEFSFGDETSKAAAPTSAAGKKVASAAARARKGAGSRAGTVTLVKSFGAYYDVDGRLSGEALMRDVAGVLHGRKAD</sequence>
<evidence type="ECO:0000256" key="10">
    <source>
        <dbReference type="SAM" id="Phobius"/>
    </source>
</evidence>
<evidence type="ECO:0000313" key="11">
    <source>
        <dbReference type="EMBL" id="KAJ3175516.1"/>
    </source>
</evidence>
<evidence type="ECO:0000256" key="3">
    <source>
        <dbReference type="ARBA" id="ARBA00017057"/>
    </source>
</evidence>
<reference evidence="11" key="1">
    <citation type="submission" date="2020-05" db="EMBL/GenBank/DDBJ databases">
        <title>Phylogenomic resolution of chytrid fungi.</title>
        <authorList>
            <person name="Stajich J.E."/>
            <person name="Amses K."/>
            <person name="Simmons R."/>
            <person name="Seto K."/>
            <person name="Myers J."/>
            <person name="Bonds A."/>
            <person name="Quandt C.A."/>
            <person name="Barry K."/>
            <person name="Liu P."/>
            <person name="Grigoriev I."/>
            <person name="Longcore J.E."/>
            <person name="James T.Y."/>
        </authorList>
    </citation>
    <scope>NUCLEOTIDE SEQUENCE</scope>
    <source>
        <strain evidence="11">JEL0379</strain>
    </source>
</reference>
<gene>
    <name evidence="11" type="primary">SPCS2</name>
    <name evidence="11" type="ORF">HDU87_006179</name>
</gene>
<evidence type="ECO:0000313" key="12">
    <source>
        <dbReference type="Proteomes" id="UP001212152"/>
    </source>
</evidence>
<comment type="similarity">
    <text evidence="2">Belongs to the SPCS2 family.</text>
</comment>
<feature type="region of interest" description="Disordered" evidence="9">
    <location>
        <begin position="1"/>
        <end position="20"/>
    </location>
</feature>
<protein>
    <recommendedName>
        <fullName evidence="3">Signal peptidase complex subunit 2</fullName>
    </recommendedName>
</protein>
<dbReference type="GO" id="GO:0006465">
    <property type="term" value="P:signal peptide processing"/>
    <property type="evidence" value="ECO:0007669"/>
    <property type="project" value="InterPro"/>
</dbReference>
<feature type="transmembrane region" description="Helical" evidence="10">
    <location>
        <begin position="127"/>
        <end position="149"/>
    </location>
</feature>
<evidence type="ECO:0000256" key="1">
    <source>
        <dbReference type="ARBA" id="ARBA00004477"/>
    </source>
</evidence>
<evidence type="ECO:0000256" key="6">
    <source>
        <dbReference type="ARBA" id="ARBA00022989"/>
    </source>
</evidence>
<evidence type="ECO:0000256" key="5">
    <source>
        <dbReference type="ARBA" id="ARBA00022824"/>
    </source>
</evidence>
<organism evidence="11 12">
    <name type="scientific">Geranomyces variabilis</name>
    <dbReference type="NCBI Taxonomy" id="109894"/>
    <lineage>
        <taxon>Eukaryota</taxon>
        <taxon>Fungi</taxon>
        <taxon>Fungi incertae sedis</taxon>
        <taxon>Chytridiomycota</taxon>
        <taxon>Chytridiomycota incertae sedis</taxon>
        <taxon>Chytridiomycetes</taxon>
        <taxon>Spizellomycetales</taxon>
        <taxon>Powellomycetaceae</taxon>
        <taxon>Geranomyces</taxon>
    </lineage>
</organism>
<dbReference type="Proteomes" id="UP001212152">
    <property type="component" value="Unassembled WGS sequence"/>
</dbReference>
<evidence type="ECO:0000256" key="4">
    <source>
        <dbReference type="ARBA" id="ARBA00022692"/>
    </source>
</evidence>
<dbReference type="PANTHER" id="PTHR13085:SF0">
    <property type="entry name" value="SIGNAL PEPTIDASE COMPLEX SUBUNIT 2"/>
    <property type="match status" value="1"/>
</dbReference>
<dbReference type="EMBL" id="JADGJQ010000051">
    <property type="protein sequence ID" value="KAJ3175516.1"/>
    <property type="molecule type" value="Genomic_DNA"/>
</dbReference>
<dbReference type="GO" id="GO:0005787">
    <property type="term" value="C:signal peptidase complex"/>
    <property type="evidence" value="ECO:0007669"/>
    <property type="project" value="InterPro"/>
</dbReference>
<comment type="caution">
    <text evidence="11">The sequence shown here is derived from an EMBL/GenBank/DDBJ whole genome shotgun (WGS) entry which is preliminary data.</text>
</comment>